<evidence type="ECO:0000313" key="5">
    <source>
        <dbReference type="RefSeq" id="XP_010501698.1"/>
    </source>
</evidence>
<dbReference type="PROSITE" id="PS50158">
    <property type="entry name" value="ZF_CCHC"/>
    <property type="match status" value="1"/>
</dbReference>
<dbReference type="SUPFAM" id="SSF57756">
    <property type="entry name" value="Retrovirus zinc finger-like domains"/>
    <property type="match status" value="1"/>
</dbReference>
<dbReference type="PANTHER" id="PTHR37610:SF97">
    <property type="entry name" value="RETROTRANSPOSON GAG DOMAIN-CONTAINING PROTEIN"/>
    <property type="match status" value="1"/>
</dbReference>
<evidence type="ECO:0000313" key="4">
    <source>
        <dbReference type="Proteomes" id="UP000694864"/>
    </source>
</evidence>
<dbReference type="InterPro" id="IPR029472">
    <property type="entry name" value="Copia-like_N"/>
</dbReference>
<evidence type="ECO:0000259" key="3">
    <source>
        <dbReference type="PROSITE" id="PS50158"/>
    </source>
</evidence>
<proteinExistence type="predicted"/>
<reference evidence="4" key="1">
    <citation type="journal article" date="2014" name="Nat. Commun.">
        <title>The emerging biofuel crop Camelina sativa retains a highly undifferentiated hexaploid genome structure.</title>
        <authorList>
            <person name="Kagale S."/>
            <person name="Koh C."/>
            <person name="Nixon J."/>
            <person name="Bollina V."/>
            <person name="Clarke W.E."/>
            <person name="Tuteja R."/>
            <person name="Spillane C."/>
            <person name="Robinson S.J."/>
            <person name="Links M.G."/>
            <person name="Clarke C."/>
            <person name="Higgins E.E."/>
            <person name="Huebert T."/>
            <person name="Sharpe A.G."/>
            <person name="Parkin I.A."/>
        </authorList>
    </citation>
    <scope>NUCLEOTIDE SEQUENCE [LARGE SCALE GENOMIC DNA]</scope>
    <source>
        <strain evidence="4">cv. DH55</strain>
    </source>
</reference>
<protein>
    <submittedName>
        <fullName evidence="5">Uncharacterized protein LOC104778997</fullName>
    </submittedName>
</protein>
<name>A0ABM0YJ17_CAMSA</name>
<dbReference type="Pfam" id="PF03732">
    <property type="entry name" value="Retrotrans_gag"/>
    <property type="match status" value="1"/>
</dbReference>
<keyword evidence="1" id="KW-0479">Metal-binding</keyword>
<keyword evidence="1" id="KW-0863">Zinc-finger</keyword>
<dbReference type="InterPro" id="IPR001878">
    <property type="entry name" value="Znf_CCHC"/>
</dbReference>
<dbReference type="PANTHER" id="PTHR37610">
    <property type="entry name" value="CCHC-TYPE DOMAIN-CONTAINING PROTEIN"/>
    <property type="match status" value="1"/>
</dbReference>
<gene>
    <name evidence="5" type="primary">LOC104778997</name>
</gene>
<accession>A0ABM0YJ17</accession>
<dbReference type="RefSeq" id="XP_010501698.1">
    <property type="nucleotide sequence ID" value="XM_010503396.1"/>
</dbReference>
<evidence type="ECO:0000256" key="1">
    <source>
        <dbReference type="PROSITE-ProRule" id="PRU00047"/>
    </source>
</evidence>
<dbReference type="InterPro" id="IPR005162">
    <property type="entry name" value="Retrotrans_gag_dom"/>
</dbReference>
<sequence>MGKRNCKSKYRSETPDPLDITSPRSRELPYGSIQARRDSDVQDTNQTRAMFPKRSPHHIEVSNSPDNVHNGTNYGTWIVAMTTSIEAKNKLGFIDGSIVKPDEDDPYCKIWSRCNSMVKSWLLNSVTPKIYTSILYTKTASDIWKDLHTRFHKSNLPRLYKLRHRIHSLRQGSMTLSSYHTQTQSLWAELSSLQATAHSVEALIAERETNRVIDFLMGLNDNYDTVRSQIPMKKTLPTMSEVYNLLDQEDSQKSARLPSHTSVDPTAFQVSNTQVQFNVVTLGQGQQYGGDSVNQRKDKPVCTFCGRSGHIAERCYKRVGYPAHFKLKHKGSVLALANVAIGETSETLSASSDDLTPTQIQQLMSYLSTKLQSSSTITKPEVHSVLVSKPFSSTVFPISGKFDPSILCSFSGNVRPYACSVNSNAIAINAWVVDS</sequence>
<feature type="region of interest" description="Disordered" evidence="2">
    <location>
        <begin position="1"/>
        <end position="45"/>
    </location>
</feature>
<reference evidence="5" key="2">
    <citation type="submission" date="2025-08" db="UniProtKB">
        <authorList>
            <consortium name="RefSeq"/>
        </authorList>
    </citation>
    <scope>IDENTIFICATION</scope>
    <source>
        <tissue evidence="5">Leaf</tissue>
    </source>
</reference>
<keyword evidence="4" id="KW-1185">Reference proteome</keyword>
<dbReference type="Proteomes" id="UP000694864">
    <property type="component" value="Chromosome 3"/>
</dbReference>
<keyword evidence="1" id="KW-0862">Zinc</keyword>
<dbReference type="Pfam" id="PF14244">
    <property type="entry name" value="Retrotran_gag_3"/>
    <property type="match status" value="1"/>
</dbReference>
<dbReference type="InterPro" id="IPR036875">
    <property type="entry name" value="Znf_CCHC_sf"/>
</dbReference>
<feature type="domain" description="CCHC-type" evidence="3">
    <location>
        <begin position="302"/>
        <end position="315"/>
    </location>
</feature>
<dbReference type="GeneID" id="104778997"/>
<evidence type="ECO:0000256" key="2">
    <source>
        <dbReference type="SAM" id="MobiDB-lite"/>
    </source>
</evidence>
<organism evidence="4 5">
    <name type="scientific">Camelina sativa</name>
    <name type="common">False flax</name>
    <name type="synonym">Myagrum sativum</name>
    <dbReference type="NCBI Taxonomy" id="90675"/>
    <lineage>
        <taxon>Eukaryota</taxon>
        <taxon>Viridiplantae</taxon>
        <taxon>Streptophyta</taxon>
        <taxon>Embryophyta</taxon>
        <taxon>Tracheophyta</taxon>
        <taxon>Spermatophyta</taxon>
        <taxon>Magnoliopsida</taxon>
        <taxon>eudicotyledons</taxon>
        <taxon>Gunneridae</taxon>
        <taxon>Pentapetalae</taxon>
        <taxon>rosids</taxon>
        <taxon>malvids</taxon>
        <taxon>Brassicales</taxon>
        <taxon>Brassicaceae</taxon>
        <taxon>Camelineae</taxon>
        <taxon>Camelina</taxon>
    </lineage>
</organism>